<protein>
    <submittedName>
        <fullName evidence="1">Uncharacterized protein</fullName>
    </submittedName>
</protein>
<feature type="non-terminal residue" evidence="1">
    <location>
        <position position="1"/>
    </location>
</feature>
<comment type="caution">
    <text evidence="1">The sequence shown here is derived from an EMBL/GenBank/DDBJ whole genome shotgun (WGS) entry which is preliminary data.</text>
</comment>
<organism evidence="1 2">
    <name type="scientific">Drosophila gunungcola</name>
    <name type="common">fruit fly</name>
    <dbReference type="NCBI Taxonomy" id="103775"/>
    <lineage>
        <taxon>Eukaryota</taxon>
        <taxon>Metazoa</taxon>
        <taxon>Ecdysozoa</taxon>
        <taxon>Arthropoda</taxon>
        <taxon>Hexapoda</taxon>
        <taxon>Insecta</taxon>
        <taxon>Pterygota</taxon>
        <taxon>Neoptera</taxon>
        <taxon>Endopterygota</taxon>
        <taxon>Diptera</taxon>
        <taxon>Brachycera</taxon>
        <taxon>Muscomorpha</taxon>
        <taxon>Ephydroidea</taxon>
        <taxon>Drosophilidae</taxon>
        <taxon>Drosophila</taxon>
        <taxon>Sophophora</taxon>
    </lineage>
</organism>
<reference evidence="1" key="1">
    <citation type="journal article" date="2023" name="Genome Biol. Evol.">
        <title>Long-read-based Genome Assembly of Drosophila gunungcola Reveals Fewer Chemosensory Genes in Flower-breeding Species.</title>
        <authorList>
            <person name="Negi A."/>
            <person name="Liao B.Y."/>
            <person name="Yeh S.D."/>
        </authorList>
    </citation>
    <scope>NUCLEOTIDE SEQUENCE</scope>
    <source>
        <strain evidence="1">Sukarami</strain>
    </source>
</reference>
<gene>
    <name evidence="1" type="ORF">M5D96_000205</name>
</gene>
<dbReference type="AlphaFoldDB" id="A0A9P9YVX4"/>
<keyword evidence="2" id="KW-1185">Reference proteome</keyword>
<evidence type="ECO:0000313" key="1">
    <source>
        <dbReference type="EMBL" id="KAI8044056.1"/>
    </source>
</evidence>
<proteinExistence type="predicted"/>
<evidence type="ECO:0000313" key="2">
    <source>
        <dbReference type="Proteomes" id="UP001059596"/>
    </source>
</evidence>
<dbReference type="Proteomes" id="UP001059596">
    <property type="component" value="Chromosome 3R"/>
</dbReference>
<name>A0A9P9YVX4_9MUSC</name>
<sequence length="132" mass="14808">VPAALFHLPHIWKKQNSNIKKFFSLLVALHACGSLGFASPSVNKVKKSESVCEAAKDELLPQGLEVGQTVHGISIRRKRWVRPSPFGLAHATPPRTANRYRYRCNMCHVSRSTFRSLTGKVHRSGKYPLKMS</sequence>
<dbReference type="EMBL" id="JAMKOV010000001">
    <property type="protein sequence ID" value="KAI8044056.1"/>
    <property type="molecule type" value="Genomic_DNA"/>
</dbReference>
<accession>A0A9P9YVX4</accession>